<accession>A0A0E9W708</accession>
<evidence type="ECO:0000313" key="1">
    <source>
        <dbReference type="EMBL" id="JAH85233.1"/>
    </source>
</evidence>
<proteinExistence type="predicted"/>
<dbReference type="AlphaFoldDB" id="A0A0E9W708"/>
<organism evidence="1">
    <name type="scientific">Anguilla anguilla</name>
    <name type="common">European freshwater eel</name>
    <name type="synonym">Muraena anguilla</name>
    <dbReference type="NCBI Taxonomy" id="7936"/>
    <lineage>
        <taxon>Eukaryota</taxon>
        <taxon>Metazoa</taxon>
        <taxon>Chordata</taxon>
        <taxon>Craniata</taxon>
        <taxon>Vertebrata</taxon>
        <taxon>Euteleostomi</taxon>
        <taxon>Actinopterygii</taxon>
        <taxon>Neopterygii</taxon>
        <taxon>Teleostei</taxon>
        <taxon>Anguilliformes</taxon>
        <taxon>Anguillidae</taxon>
        <taxon>Anguilla</taxon>
    </lineage>
</organism>
<protein>
    <submittedName>
        <fullName evidence="1">Uncharacterized protein</fullName>
    </submittedName>
</protein>
<reference evidence="1" key="1">
    <citation type="submission" date="2014-11" db="EMBL/GenBank/DDBJ databases">
        <authorList>
            <person name="Amaro Gonzalez C."/>
        </authorList>
    </citation>
    <scope>NUCLEOTIDE SEQUENCE</scope>
</reference>
<dbReference type="EMBL" id="GBXM01023344">
    <property type="protein sequence ID" value="JAH85233.1"/>
    <property type="molecule type" value="Transcribed_RNA"/>
</dbReference>
<reference evidence="1" key="2">
    <citation type="journal article" date="2015" name="Fish Shellfish Immunol.">
        <title>Early steps in the European eel (Anguilla anguilla)-Vibrio vulnificus interaction in the gills: Role of the RtxA13 toxin.</title>
        <authorList>
            <person name="Callol A."/>
            <person name="Pajuelo D."/>
            <person name="Ebbesson L."/>
            <person name="Teles M."/>
            <person name="MacKenzie S."/>
            <person name="Amaro C."/>
        </authorList>
    </citation>
    <scope>NUCLEOTIDE SEQUENCE</scope>
</reference>
<name>A0A0E9W708_ANGAN</name>
<sequence length="53" mass="6076">MVQFETTFSIELRMLSRYWLFPQISTCCTAFNCLNLLASYLTFLLSAKGICVS</sequence>